<reference evidence="1 2" key="1">
    <citation type="journal article" date="2014" name="Curr. Biol.">
        <title>The genome of the clonal raider ant Cerapachys biroi.</title>
        <authorList>
            <person name="Oxley P.R."/>
            <person name="Ji L."/>
            <person name="Fetter-Pruneda I."/>
            <person name="McKenzie S.K."/>
            <person name="Li C."/>
            <person name="Hu H."/>
            <person name="Zhang G."/>
            <person name="Kronauer D.J."/>
        </authorList>
    </citation>
    <scope>NUCLEOTIDE SEQUENCE [LARGE SCALE GENOMIC DNA]</scope>
</reference>
<gene>
    <name evidence="1" type="ORF">X777_01104</name>
</gene>
<dbReference type="Proteomes" id="UP000053097">
    <property type="component" value="Unassembled WGS sequence"/>
</dbReference>
<evidence type="ECO:0000313" key="2">
    <source>
        <dbReference type="Proteomes" id="UP000053097"/>
    </source>
</evidence>
<keyword evidence="2" id="KW-1185">Reference proteome</keyword>
<dbReference type="OMA" id="RTTSEHA"/>
<name>A0A026WR79_OOCBI</name>
<accession>A0A026WR79</accession>
<proteinExistence type="predicted"/>
<sequence>MISYGVEVWGWKERKEIERLQERYIRWVMGVERQTPGYLIREEVQRDLLKGRAGMRAWKYEKRLEEGEGREKWQRVARFRLGNGMRGGEILGRGEDERV</sequence>
<dbReference type="AlphaFoldDB" id="A0A026WR79"/>
<dbReference type="EMBL" id="KK107121">
    <property type="protein sequence ID" value="EZA58483.1"/>
    <property type="molecule type" value="Genomic_DNA"/>
</dbReference>
<evidence type="ECO:0000313" key="1">
    <source>
        <dbReference type="EMBL" id="EZA58483.1"/>
    </source>
</evidence>
<protein>
    <submittedName>
        <fullName evidence="1">Uncharacterized protein</fullName>
    </submittedName>
</protein>
<organism evidence="1 2">
    <name type="scientific">Ooceraea biroi</name>
    <name type="common">Clonal raider ant</name>
    <name type="synonym">Cerapachys biroi</name>
    <dbReference type="NCBI Taxonomy" id="2015173"/>
    <lineage>
        <taxon>Eukaryota</taxon>
        <taxon>Metazoa</taxon>
        <taxon>Ecdysozoa</taxon>
        <taxon>Arthropoda</taxon>
        <taxon>Hexapoda</taxon>
        <taxon>Insecta</taxon>
        <taxon>Pterygota</taxon>
        <taxon>Neoptera</taxon>
        <taxon>Endopterygota</taxon>
        <taxon>Hymenoptera</taxon>
        <taxon>Apocrita</taxon>
        <taxon>Aculeata</taxon>
        <taxon>Formicoidea</taxon>
        <taxon>Formicidae</taxon>
        <taxon>Dorylinae</taxon>
        <taxon>Ooceraea</taxon>
    </lineage>
</organism>